<dbReference type="GO" id="GO:0004497">
    <property type="term" value="F:monooxygenase activity"/>
    <property type="evidence" value="ECO:0007669"/>
    <property type="project" value="UniProtKB-KW"/>
</dbReference>
<keyword evidence="2" id="KW-0560">Oxidoreductase</keyword>
<keyword evidence="2" id="KW-0503">Monooxygenase</keyword>
<dbReference type="EC" id="1.14.99.48" evidence="2"/>
<organism evidence="2">
    <name type="scientific">uncultured Thermomicrobiales bacterium</name>
    <dbReference type="NCBI Taxonomy" id="1645740"/>
    <lineage>
        <taxon>Bacteria</taxon>
        <taxon>Pseudomonadati</taxon>
        <taxon>Thermomicrobiota</taxon>
        <taxon>Thermomicrobia</taxon>
        <taxon>Thermomicrobiales</taxon>
        <taxon>environmental samples</taxon>
    </lineage>
</organism>
<feature type="domain" description="ABM" evidence="1">
    <location>
        <begin position="2"/>
        <end position="94"/>
    </location>
</feature>
<dbReference type="InterPro" id="IPR011008">
    <property type="entry name" value="Dimeric_a/b-barrel"/>
</dbReference>
<accession>A0A6J4VM28</accession>
<dbReference type="InterPro" id="IPR007138">
    <property type="entry name" value="ABM_dom"/>
</dbReference>
<dbReference type="Pfam" id="PF03992">
    <property type="entry name" value="ABM"/>
    <property type="match status" value="1"/>
</dbReference>
<dbReference type="Gene3D" id="3.30.70.100">
    <property type="match status" value="1"/>
</dbReference>
<gene>
    <name evidence="2" type="ORF">AVDCRST_MAG18-3329</name>
</gene>
<dbReference type="SUPFAM" id="SSF54909">
    <property type="entry name" value="Dimeric alpha+beta barrel"/>
    <property type="match status" value="1"/>
</dbReference>
<evidence type="ECO:0000313" key="2">
    <source>
        <dbReference type="EMBL" id="CAA9582332.1"/>
    </source>
</evidence>
<dbReference type="PROSITE" id="PS51725">
    <property type="entry name" value="ABM"/>
    <property type="match status" value="1"/>
</dbReference>
<dbReference type="AlphaFoldDB" id="A0A6J4VM28"/>
<evidence type="ECO:0000259" key="1">
    <source>
        <dbReference type="PROSITE" id="PS51725"/>
    </source>
</evidence>
<name>A0A6J4VM28_9BACT</name>
<proteinExistence type="predicted"/>
<protein>
    <submittedName>
        <fullName evidence="2">Heme-degrading monooxygenase, staphylobilin-producing</fullName>
        <ecNumber evidence="2">1.14.99.48</ecNumber>
    </submittedName>
</protein>
<dbReference type="EMBL" id="CADCWN010000249">
    <property type="protein sequence ID" value="CAA9582332.1"/>
    <property type="molecule type" value="Genomic_DNA"/>
</dbReference>
<dbReference type="PANTHER" id="PTHR34474:SF2">
    <property type="entry name" value="SIGNAL TRANSDUCTION PROTEIN TRAP"/>
    <property type="match status" value="1"/>
</dbReference>
<sequence length="121" mass="13852">MITTMNRIFVNPDFAEQFEENFRNRAGLVDRMEGFVSNQLLRPSSPGDPYIVLTHWASRQQFETWVRSPEFARGHARSGSLPREAYSGPNKLELHEVILDSARPELVPEPHGKPFAIHHGE</sequence>
<reference evidence="2" key="1">
    <citation type="submission" date="2020-02" db="EMBL/GenBank/DDBJ databases">
        <authorList>
            <person name="Meier V. D."/>
        </authorList>
    </citation>
    <scope>NUCLEOTIDE SEQUENCE</scope>
    <source>
        <strain evidence="2">AVDCRST_MAG18</strain>
    </source>
</reference>
<dbReference type="InterPro" id="IPR050404">
    <property type="entry name" value="Heme-degrading_MO"/>
</dbReference>
<dbReference type="PANTHER" id="PTHR34474">
    <property type="entry name" value="SIGNAL TRANSDUCTION PROTEIN TRAP"/>
    <property type="match status" value="1"/>
</dbReference>